<dbReference type="Proteomes" id="UP000676079">
    <property type="component" value="Chromosome"/>
</dbReference>
<dbReference type="SUPFAM" id="SSF48239">
    <property type="entry name" value="Terpenoid cyclases/Protein prenyltransferases"/>
    <property type="match status" value="1"/>
</dbReference>
<protein>
    <submittedName>
        <fullName evidence="1">Prenyltransferase</fullName>
    </submittedName>
</protein>
<gene>
    <name evidence="1" type="ORF">KGD84_22660</name>
</gene>
<name>A0ABX8BVB8_9ACTN</name>
<evidence type="ECO:0000313" key="1">
    <source>
        <dbReference type="EMBL" id="QUX26149.1"/>
    </source>
</evidence>
<proteinExistence type="predicted"/>
<sequence length="310" mass="34869">MTWESFRAAEHFTMRTARLIDRYRFAYHFQAGPTAPIRSALAAYRNIDGGYGNALDPDLRGHASQPLAVDTALRYLDELGPIPAELGQSICRYLTTVSSPDGGLPPVTPAVRHTEAAPWWREHSGRTPDLALTASITGRLHKHNITHPWRDRATAYCWKHIDALHWTDPHEAIGICAFLQHVPDRPRAVATVNHLATMIRAVVRIRPEYTPDIPGPRSGAAPRHHIHTPLDLAPDPACIARPIFTDAELAANLDHLQKTQRHDGGWNADWDHWDTTATLELEGIRTVQRLRILRAYGRLEHGVPTPRRDR</sequence>
<organism evidence="1 2">
    <name type="scientific">Nocardiopsis changdeensis</name>
    <dbReference type="NCBI Taxonomy" id="2831969"/>
    <lineage>
        <taxon>Bacteria</taxon>
        <taxon>Bacillati</taxon>
        <taxon>Actinomycetota</taxon>
        <taxon>Actinomycetes</taxon>
        <taxon>Streptosporangiales</taxon>
        <taxon>Nocardiopsidaceae</taxon>
        <taxon>Nocardiopsis</taxon>
    </lineage>
</organism>
<dbReference type="RefSeq" id="WP_220565250.1">
    <property type="nucleotide sequence ID" value="NZ_CP074133.1"/>
</dbReference>
<reference evidence="1 2" key="1">
    <citation type="submission" date="2021-05" db="EMBL/GenBank/DDBJ databases">
        <title>Direct Submission.</title>
        <authorList>
            <person name="Li K."/>
            <person name="Gao J."/>
        </authorList>
    </citation>
    <scope>NUCLEOTIDE SEQUENCE [LARGE SCALE GENOMIC DNA]</scope>
    <source>
        <strain evidence="1 2">Mg02</strain>
    </source>
</reference>
<keyword evidence="2" id="KW-1185">Reference proteome</keyword>
<evidence type="ECO:0000313" key="2">
    <source>
        <dbReference type="Proteomes" id="UP000676079"/>
    </source>
</evidence>
<accession>A0ABX8BVB8</accession>
<dbReference type="EMBL" id="CP074133">
    <property type="protein sequence ID" value="QUX26149.1"/>
    <property type="molecule type" value="Genomic_DNA"/>
</dbReference>
<dbReference type="InterPro" id="IPR008930">
    <property type="entry name" value="Terpenoid_cyclase/PrenylTrfase"/>
</dbReference>